<feature type="region of interest" description="Disordered" evidence="1">
    <location>
        <begin position="101"/>
        <end position="121"/>
    </location>
</feature>
<comment type="caution">
    <text evidence="2">The sequence shown here is derived from an EMBL/GenBank/DDBJ whole genome shotgun (WGS) entry which is preliminary data.</text>
</comment>
<evidence type="ECO:0008006" key="4">
    <source>
        <dbReference type="Google" id="ProtNLM"/>
    </source>
</evidence>
<dbReference type="AlphaFoldDB" id="A0A8J2IJZ8"/>
<organism evidence="2 3">
    <name type="scientific">Fusarium equiseti</name>
    <name type="common">Fusarium scirpi</name>
    <dbReference type="NCBI Taxonomy" id="61235"/>
    <lineage>
        <taxon>Eukaryota</taxon>
        <taxon>Fungi</taxon>
        <taxon>Dikarya</taxon>
        <taxon>Ascomycota</taxon>
        <taxon>Pezizomycotina</taxon>
        <taxon>Sordariomycetes</taxon>
        <taxon>Hypocreomycetidae</taxon>
        <taxon>Hypocreales</taxon>
        <taxon>Nectriaceae</taxon>
        <taxon>Fusarium</taxon>
        <taxon>Fusarium incarnatum-equiseti species complex</taxon>
    </lineage>
</organism>
<dbReference type="PANTHER" id="PTHR42070:SF1">
    <property type="entry name" value="FILAMENT ASSOCIATED PROTEIN, PUTATIVE (AFU_ORTHOLOGUE AFUA_8G06630)-RELATED"/>
    <property type="match status" value="1"/>
</dbReference>
<reference evidence="2" key="1">
    <citation type="submission" date="2021-05" db="EMBL/GenBank/DDBJ databases">
        <authorList>
            <person name="Khan N."/>
        </authorList>
    </citation>
    <scope>NUCLEOTIDE SEQUENCE</scope>
</reference>
<gene>
    <name evidence="2" type="ORF">FEQUK3_LOCUS930</name>
</gene>
<dbReference type="PANTHER" id="PTHR42070">
    <property type="entry name" value="FILAMENT ASSOCIATED PROTEIN, PUTATIVE (AFU_ORTHOLOGUE AFUA_8G06630)-RELATED"/>
    <property type="match status" value="1"/>
</dbReference>
<evidence type="ECO:0000313" key="2">
    <source>
        <dbReference type="EMBL" id="CAG7555199.1"/>
    </source>
</evidence>
<feature type="region of interest" description="Disordered" evidence="1">
    <location>
        <begin position="1"/>
        <end position="24"/>
    </location>
</feature>
<evidence type="ECO:0000256" key="1">
    <source>
        <dbReference type="SAM" id="MobiDB-lite"/>
    </source>
</evidence>
<sequence length="240" mass="26298">MLRKNKTEATVAENRDAQRRSRARRQELIADLQSRLKAYERMGVAASIEMQRVAQVVNVQNQHLKDLLGVAVSTDDQPQSSFPSASSMVNDTMPTVMSVVSNPIPPTHDGKQPSPTVPPVQSVQHQEENEALFMFQAGEQEFHDGMHGANTVDDPAAGNSSAPTDVFSPLTDSLDTSDFIIHSRNHSEPLETSCDKAAEILVEIHNHTDPSSARLALGCCGDSSCTVKNTKVFQLMDRFE</sequence>
<dbReference type="Proteomes" id="UP000693738">
    <property type="component" value="Unassembled WGS sequence"/>
</dbReference>
<proteinExistence type="predicted"/>
<evidence type="ECO:0000313" key="3">
    <source>
        <dbReference type="Proteomes" id="UP000693738"/>
    </source>
</evidence>
<accession>A0A8J2IJZ8</accession>
<name>A0A8J2IJZ8_FUSEQ</name>
<dbReference type="EMBL" id="CAJSTJ010000044">
    <property type="protein sequence ID" value="CAG7555199.1"/>
    <property type="molecule type" value="Genomic_DNA"/>
</dbReference>
<feature type="compositionally biased region" description="Basic and acidic residues" evidence="1">
    <location>
        <begin position="13"/>
        <end position="24"/>
    </location>
</feature>
<protein>
    <recommendedName>
        <fullName evidence="4">BZIP domain-containing protein</fullName>
    </recommendedName>
</protein>